<dbReference type="PROSITE" id="PS51158">
    <property type="entry name" value="ALPHA_KINASE"/>
    <property type="match status" value="1"/>
</dbReference>
<dbReference type="GO" id="GO:0005524">
    <property type="term" value="F:ATP binding"/>
    <property type="evidence" value="ECO:0007669"/>
    <property type="project" value="InterPro"/>
</dbReference>
<accession>A0A0C3CME1</accession>
<dbReference type="Pfam" id="PF02816">
    <property type="entry name" value="Alpha_kinase"/>
    <property type="match status" value="1"/>
</dbReference>
<dbReference type="OrthoDB" id="301415at2759"/>
<keyword evidence="7" id="KW-1185">Reference proteome</keyword>
<evidence type="ECO:0000256" key="1">
    <source>
        <dbReference type="ARBA" id="ARBA00022527"/>
    </source>
</evidence>
<name>A0A0C3CME1_HEBCY</name>
<dbReference type="Proteomes" id="UP000053424">
    <property type="component" value="Unassembled WGS sequence"/>
</dbReference>
<dbReference type="HOGENOM" id="CLU_411633_0_0_1"/>
<evidence type="ECO:0000256" key="4">
    <source>
        <dbReference type="SAM" id="MobiDB-lite"/>
    </source>
</evidence>
<organism evidence="6 7">
    <name type="scientific">Hebeloma cylindrosporum</name>
    <dbReference type="NCBI Taxonomy" id="76867"/>
    <lineage>
        <taxon>Eukaryota</taxon>
        <taxon>Fungi</taxon>
        <taxon>Dikarya</taxon>
        <taxon>Basidiomycota</taxon>
        <taxon>Agaricomycotina</taxon>
        <taxon>Agaricomycetes</taxon>
        <taxon>Agaricomycetidae</taxon>
        <taxon>Agaricales</taxon>
        <taxon>Agaricineae</taxon>
        <taxon>Hymenogastraceae</taxon>
        <taxon>Hebeloma</taxon>
    </lineage>
</organism>
<gene>
    <name evidence="6" type="ORF">M413DRAFT_408231</name>
</gene>
<dbReference type="EMBL" id="KN831768">
    <property type="protein sequence ID" value="KIM49865.1"/>
    <property type="molecule type" value="Genomic_DNA"/>
</dbReference>
<evidence type="ECO:0000259" key="5">
    <source>
        <dbReference type="PROSITE" id="PS51158"/>
    </source>
</evidence>
<evidence type="ECO:0000256" key="2">
    <source>
        <dbReference type="ARBA" id="ARBA00022679"/>
    </source>
</evidence>
<feature type="domain" description="Alpha-type protein kinase" evidence="5">
    <location>
        <begin position="404"/>
        <end position="635"/>
    </location>
</feature>
<keyword evidence="1" id="KW-0723">Serine/threonine-protein kinase</keyword>
<proteinExistence type="predicted"/>
<dbReference type="InterPro" id="IPR011009">
    <property type="entry name" value="Kinase-like_dom_sf"/>
</dbReference>
<reference evidence="6 7" key="1">
    <citation type="submission" date="2014-04" db="EMBL/GenBank/DDBJ databases">
        <authorList>
            <consortium name="DOE Joint Genome Institute"/>
            <person name="Kuo A."/>
            <person name="Gay G."/>
            <person name="Dore J."/>
            <person name="Kohler A."/>
            <person name="Nagy L.G."/>
            <person name="Floudas D."/>
            <person name="Copeland A."/>
            <person name="Barry K.W."/>
            <person name="Cichocki N."/>
            <person name="Veneault-Fourrey C."/>
            <person name="LaButti K."/>
            <person name="Lindquist E.A."/>
            <person name="Lipzen A."/>
            <person name="Lundell T."/>
            <person name="Morin E."/>
            <person name="Murat C."/>
            <person name="Sun H."/>
            <person name="Tunlid A."/>
            <person name="Henrissat B."/>
            <person name="Grigoriev I.V."/>
            <person name="Hibbett D.S."/>
            <person name="Martin F."/>
            <person name="Nordberg H.P."/>
            <person name="Cantor M.N."/>
            <person name="Hua S.X."/>
        </authorList>
    </citation>
    <scope>NUCLEOTIDE SEQUENCE [LARGE SCALE GENOMIC DNA]</scope>
    <source>
        <strain evidence="7">h7</strain>
    </source>
</reference>
<protein>
    <recommendedName>
        <fullName evidence="5">Alpha-type protein kinase domain-containing protein</fullName>
    </recommendedName>
</protein>
<dbReference type="GO" id="GO:0004674">
    <property type="term" value="F:protein serine/threonine kinase activity"/>
    <property type="evidence" value="ECO:0007669"/>
    <property type="project" value="UniProtKB-KW"/>
</dbReference>
<dbReference type="AlphaFoldDB" id="A0A0C3CME1"/>
<reference evidence="7" key="2">
    <citation type="submission" date="2015-01" db="EMBL/GenBank/DDBJ databases">
        <title>Evolutionary Origins and Diversification of the Mycorrhizal Mutualists.</title>
        <authorList>
            <consortium name="DOE Joint Genome Institute"/>
            <consortium name="Mycorrhizal Genomics Consortium"/>
            <person name="Kohler A."/>
            <person name="Kuo A."/>
            <person name="Nagy L.G."/>
            <person name="Floudas D."/>
            <person name="Copeland A."/>
            <person name="Barry K.W."/>
            <person name="Cichocki N."/>
            <person name="Veneault-Fourrey C."/>
            <person name="LaButti K."/>
            <person name="Lindquist E.A."/>
            <person name="Lipzen A."/>
            <person name="Lundell T."/>
            <person name="Morin E."/>
            <person name="Murat C."/>
            <person name="Riley R."/>
            <person name="Ohm R."/>
            <person name="Sun H."/>
            <person name="Tunlid A."/>
            <person name="Henrissat B."/>
            <person name="Grigoriev I.V."/>
            <person name="Hibbett D.S."/>
            <person name="Martin F."/>
        </authorList>
    </citation>
    <scope>NUCLEOTIDE SEQUENCE [LARGE SCALE GENOMIC DNA]</scope>
    <source>
        <strain evidence="7">h7</strain>
    </source>
</reference>
<dbReference type="InterPro" id="IPR004166">
    <property type="entry name" value="a-kinase_dom"/>
</dbReference>
<feature type="region of interest" description="Disordered" evidence="4">
    <location>
        <begin position="295"/>
        <end position="342"/>
    </location>
</feature>
<feature type="compositionally biased region" description="Low complexity" evidence="4">
    <location>
        <begin position="309"/>
        <end position="323"/>
    </location>
</feature>
<evidence type="ECO:0000313" key="6">
    <source>
        <dbReference type="EMBL" id="KIM49865.1"/>
    </source>
</evidence>
<sequence length="667" mass="73575">MTTCVQCQHTFPLLEGGNCGKCNARKPGMSSTDLAAVNVIPQCAACGLVSRSLENAICNFCVKHYKNTGSVHTSILGLAGVAELVRPSQGHGAALMSEGLTQSEHSSMAERVIDSARAFQPEASGPRFAHPAEINAQAGLSLKNLGRATQVKLERKQKTQEAKLLDTGIRVSATLWQSNNNKIAQISDIRNIGRFDPQVSTKSALDQLLVGVRTDFEKKYPEATQLTWANISYHAHESQSKFYSLANFDRNQPISQLLKMEFVMKRIGSQRNLENREIEIRFMFETKNVVRSSESFSTGLGSKRKRNTHAASSRRTASMTSKAPLSASHSAFPPPQRKSAAQPVRLRSAFPPIFPPPPRPPQWTRSVDTTSYAFIRTTATFVTNGKETGQVIFSQGDDSDEEFIEIPSRSAWEQKGAIGYIGEGFTKRGIYARFCGKEYVITQPVDNTTEEVEHVLTEEYKLLCLGNALKAVFDDHALELGAKTIPSFYFNFESSILGRLVPSASSQSCPLPHRIFIATPLLPCGDADPKVKKFTGNDSIGPANDDMTKAIHAFAHFSAIYSSRRLLLCDLQGKPYVSPHLSEMTLYLNFSSCGCRTQPSVYWDGGSAKIDEFLAQHSPSCADNWVCRALKLQDIVVFHDSDANNSPPKKKARDARQSLDYITHPKI</sequence>
<evidence type="ECO:0000256" key="3">
    <source>
        <dbReference type="ARBA" id="ARBA00022777"/>
    </source>
</evidence>
<evidence type="ECO:0000313" key="7">
    <source>
        <dbReference type="Proteomes" id="UP000053424"/>
    </source>
</evidence>
<dbReference type="SUPFAM" id="SSF56112">
    <property type="entry name" value="Protein kinase-like (PK-like)"/>
    <property type="match status" value="1"/>
</dbReference>
<keyword evidence="2" id="KW-0808">Transferase</keyword>
<keyword evidence="3" id="KW-0418">Kinase</keyword>
<dbReference type="Gene3D" id="3.20.200.10">
    <property type="entry name" value="MHCK/EF2 kinase"/>
    <property type="match status" value="1"/>
</dbReference>